<dbReference type="PANTHER" id="PTHR21237">
    <property type="entry name" value="GRPE PROTEIN"/>
    <property type="match status" value="1"/>
</dbReference>
<evidence type="ECO:0000313" key="15">
    <source>
        <dbReference type="EMBL" id="AEP12347.1"/>
    </source>
</evidence>
<organism evidence="15 16">
    <name type="scientific">Chloracidobacterium thermophilum (strain B)</name>
    <dbReference type="NCBI Taxonomy" id="981222"/>
    <lineage>
        <taxon>Bacteria</taxon>
        <taxon>Pseudomonadati</taxon>
        <taxon>Acidobacteriota</taxon>
        <taxon>Terriglobia</taxon>
        <taxon>Terriglobales</taxon>
        <taxon>Acidobacteriaceae</taxon>
        <taxon>Chloracidobacterium</taxon>
    </lineage>
</organism>
<dbReference type="CDD" id="cd00446">
    <property type="entry name" value="GrpE"/>
    <property type="match status" value="1"/>
</dbReference>
<evidence type="ECO:0000256" key="8">
    <source>
        <dbReference type="ARBA" id="ARBA00072274"/>
    </source>
</evidence>
<evidence type="ECO:0000256" key="1">
    <source>
        <dbReference type="ARBA" id="ARBA00004496"/>
    </source>
</evidence>
<evidence type="ECO:0000256" key="12">
    <source>
        <dbReference type="RuleBase" id="RU004478"/>
    </source>
</evidence>
<dbReference type="GO" id="GO:0000774">
    <property type="term" value="F:adenyl-nucleotide exchange factor activity"/>
    <property type="evidence" value="ECO:0007669"/>
    <property type="project" value="InterPro"/>
</dbReference>
<feature type="compositionally biased region" description="Basic and acidic residues" evidence="14">
    <location>
        <begin position="1"/>
        <end position="14"/>
    </location>
</feature>
<dbReference type="HOGENOM" id="CLU_057217_5_0_0"/>
<dbReference type="Gene3D" id="3.90.20.20">
    <property type="match status" value="1"/>
</dbReference>
<gene>
    <name evidence="10" type="primary">grpE</name>
    <name evidence="15" type="ordered locus">Cabther_A1597</name>
</gene>
<feature type="compositionally biased region" description="Polar residues" evidence="14">
    <location>
        <begin position="31"/>
        <end position="45"/>
    </location>
</feature>
<evidence type="ECO:0000256" key="2">
    <source>
        <dbReference type="ARBA" id="ARBA00009054"/>
    </source>
</evidence>
<comment type="subunit">
    <text evidence="3 10">Homodimer.</text>
</comment>
<feature type="compositionally biased region" description="Low complexity" evidence="14">
    <location>
        <begin position="62"/>
        <end position="81"/>
    </location>
</feature>
<dbReference type="KEGG" id="ctm:Cabther_A1597"/>
<accession>G2LJ60</accession>
<dbReference type="OrthoDB" id="9812586at2"/>
<dbReference type="Pfam" id="PF01025">
    <property type="entry name" value="GrpE"/>
    <property type="match status" value="1"/>
</dbReference>
<dbReference type="HAMAP" id="MF_01151">
    <property type="entry name" value="GrpE"/>
    <property type="match status" value="1"/>
</dbReference>
<feature type="region of interest" description="Disordered" evidence="14">
    <location>
        <begin position="1"/>
        <end position="116"/>
    </location>
</feature>
<comment type="function">
    <text evidence="7 10 11">Participates actively in the response to hyperosmotic and heat shock by preventing the aggregation of stress-denatured proteins, in association with DnaK and GrpE. It is the nucleotide exchange factor for DnaK and may function as a thermosensor. Unfolded proteins bind initially to DnaJ; upon interaction with the DnaJ-bound protein, DnaK hydrolyzes its bound ATP, resulting in the formation of a stable complex. GrpE releases ADP from DnaK; ATP binding to DnaK triggers the release of the substrate protein, thus completing the reaction cycle. Several rounds of ATP-dependent interactions between DnaJ, DnaK and GrpE are required for fully efficient folding.</text>
</comment>
<evidence type="ECO:0000256" key="14">
    <source>
        <dbReference type="SAM" id="MobiDB-lite"/>
    </source>
</evidence>
<evidence type="ECO:0000256" key="7">
    <source>
        <dbReference type="ARBA" id="ARBA00053401"/>
    </source>
</evidence>
<dbReference type="GO" id="GO:0006457">
    <property type="term" value="P:protein folding"/>
    <property type="evidence" value="ECO:0007669"/>
    <property type="project" value="InterPro"/>
</dbReference>
<evidence type="ECO:0000256" key="9">
    <source>
        <dbReference type="ARBA" id="ARBA00076414"/>
    </source>
</evidence>
<dbReference type="STRING" id="981222.Cabther_A1597"/>
<keyword evidence="6 10" id="KW-0143">Chaperone</keyword>
<dbReference type="InterPro" id="IPR013805">
    <property type="entry name" value="GrpE_CC"/>
</dbReference>
<dbReference type="Proteomes" id="UP000006791">
    <property type="component" value="Chromosome 1"/>
</dbReference>
<dbReference type="GO" id="GO:0051082">
    <property type="term" value="F:unfolded protein binding"/>
    <property type="evidence" value="ECO:0007669"/>
    <property type="project" value="TreeGrafter"/>
</dbReference>
<dbReference type="FunFam" id="2.30.22.10:FF:000001">
    <property type="entry name" value="Protein GrpE"/>
    <property type="match status" value="1"/>
</dbReference>
<feature type="coiled-coil region" evidence="13">
    <location>
        <begin position="120"/>
        <end position="193"/>
    </location>
</feature>
<dbReference type="GO" id="GO:0051087">
    <property type="term" value="F:protein-folding chaperone binding"/>
    <property type="evidence" value="ECO:0007669"/>
    <property type="project" value="InterPro"/>
</dbReference>
<keyword evidence="16" id="KW-1185">Reference proteome</keyword>
<name>G2LJ60_CHLTF</name>
<keyword evidence="4 10" id="KW-0963">Cytoplasm</keyword>
<dbReference type="InterPro" id="IPR009012">
    <property type="entry name" value="GrpE_head"/>
</dbReference>
<keyword evidence="5 10" id="KW-0346">Stress response</keyword>
<comment type="subcellular location">
    <subcellularLocation>
        <location evidence="1 10">Cytoplasm</location>
    </subcellularLocation>
</comment>
<dbReference type="GO" id="GO:0042803">
    <property type="term" value="F:protein homodimerization activity"/>
    <property type="evidence" value="ECO:0007669"/>
    <property type="project" value="InterPro"/>
</dbReference>
<dbReference type="EMBL" id="CP002514">
    <property type="protein sequence ID" value="AEP12347.1"/>
    <property type="molecule type" value="Genomic_DNA"/>
</dbReference>
<sequence length="306" mass="32681">MPKLDTPPKRRTIEIELPMEVHPADAGPEATASSPAASVPGQPNNPVVLDVLEPGEESTGEPATVSSTSSAAGTATETAAACPPPASAASQETEPATAPTESLPAGSTTSGSHAFSEDETIRLLMDLASLQEDLERAREQTTSARRHVEIVQEQLSKTLVEKSAVQDQLQRLMAEFENYRRRAEREKTEALERGKQTVLLAMLEVLDNLERALATGRGEGGTLADFLAGVELIQRQVVDSLSSFGVKPVPAVGETFDPTVHEAIATDATDEYKPNTVLAELKRGYKLGDRLLRPAMVRVAVRPPAS</sequence>
<keyword evidence="13" id="KW-0175">Coiled coil</keyword>
<comment type="similarity">
    <text evidence="2 10 12">Belongs to the GrpE family.</text>
</comment>
<dbReference type="NCBIfam" id="NF010738">
    <property type="entry name" value="PRK14140.1"/>
    <property type="match status" value="1"/>
</dbReference>
<dbReference type="PRINTS" id="PR00773">
    <property type="entry name" value="GRPEPROTEIN"/>
</dbReference>
<evidence type="ECO:0000256" key="13">
    <source>
        <dbReference type="SAM" id="Coils"/>
    </source>
</evidence>
<evidence type="ECO:0000256" key="3">
    <source>
        <dbReference type="ARBA" id="ARBA00011738"/>
    </source>
</evidence>
<dbReference type="PROSITE" id="PS01071">
    <property type="entry name" value="GRPE"/>
    <property type="match status" value="1"/>
</dbReference>
<reference evidence="15 16" key="1">
    <citation type="journal article" date="2012" name="Environ. Microbiol.">
        <title>Complete genome of Candidatus Chloracidobacterium thermophilum, a chlorophyll-based photoheterotroph belonging to the phylum Acidobacteria.</title>
        <authorList>
            <person name="Garcia Costas A.M."/>
            <person name="Liu Z."/>
            <person name="Tomsho L.P."/>
            <person name="Schuster S.C."/>
            <person name="Ward D.M."/>
            <person name="Bryant D.A."/>
        </authorList>
    </citation>
    <scope>NUCLEOTIDE SEQUENCE [LARGE SCALE GENOMIC DNA]</scope>
    <source>
        <strain evidence="15 16">B</strain>
    </source>
</reference>
<dbReference type="GO" id="GO:0005737">
    <property type="term" value="C:cytoplasm"/>
    <property type="evidence" value="ECO:0007669"/>
    <property type="project" value="UniProtKB-SubCell"/>
</dbReference>
<proteinExistence type="inferred from homology"/>
<evidence type="ECO:0000256" key="10">
    <source>
        <dbReference type="HAMAP-Rule" id="MF_01151"/>
    </source>
</evidence>
<dbReference type="SUPFAM" id="SSF58014">
    <property type="entry name" value="Coiled-coil domain of nucleotide exchange factor GrpE"/>
    <property type="match status" value="1"/>
</dbReference>
<evidence type="ECO:0000256" key="6">
    <source>
        <dbReference type="ARBA" id="ARBA00023186"/>
    </source>
</evidence>
<protein>
    <recommendedName>
        <fullName evidence="8 10">Protein GrpE</fullName>
    </recommendedName>
    <alternativeName>
        <fullName evidence="9 10">HSP-70 cofactor</fullName>
    </alternativeName>
</protein>
<evidence type="ECO:0000256" key="4">
    <source>
        <dbReference type="ARBA" id="ARBA00022490"/>
    </source>
</evidence>
<dbReference type="SUPFAM" id="SSF51064">
    <property type="entry name" value="Head domain of nucleotide exchange factor GrpE"/>
    <property type="match status" value="1"/>
</dbReference>
<dbReference type="AlphaFoldDB" id="G2LJ60"/>
<dbReference type="PANTHER" id="PTHR21237:SF23">
    <property type="entry name" value="GRPE PROTEIN HOMOLOG, MITOCHONDRIAL"/>
    <property type="match status" value="1"/>
</dbReference>
<evidence type="ECO:0000256" key="5">
    <source>
        <dbReference type="ARBA" id="ARBA00023016"/>
    </source>
</evidence>
<evidence type="ECO:0000256" key="11">
    <source>
        <dbReference type="RuleBase" id="RU000639"/>
    </source>
</evidence>
<dbReference type="Gene3D" id="2.30.22.10">
    <property type="entry name" value="Head domain of nucleotide exchange factor GrpE"/>
    <property type="match status" value="1"/>
</dbReference>
<dbReference type="InterPro" id="IPR000740">
    <property type="entry name" value="GrpE"/>
</dbReference>
<evidence type="ECO:0000313" key="16">
    <source>
        <dbReference type="Proteomes" id="UP000006791"/>
    </source>
</evidence>